<keyword evidence="8" id="KW-0407">Ion channel</keyword>
<reference evidence="8 9" key="1">
    <citation type="submission" date="2023-07" db="EMBL/GenBank/DDBJ databases">
        <title>Genomic Encyclopedia of Type Strains, Phase IV (KMG-IV): sequencing the most valuable type-strain genomes for metagenomic binning, comparative biology and taxonomic classification.</title>
        <authorList>
            <person name="Goeker M."/>
        </authorList>
    </citation>
    <scope>NUCLEOTIDE SEQUENCE [LARGE SCALE GENOMIC DNA]</scope>
    <source>
        <strain evidence="8 9">DSM 45903</strain>
    </source>
</reference>
<keyword evidence="2 6" id="KW-0812">Transmembrane</keyword>
<evidence type="ECO:0000256" key="3">
    <source>
        <dbReference type="ARBA" id="ARBA00022989"/>
    </source>
</evidence>
<keyword evidence="3 6" id="KW-1133">Transmembrane helix</keyword>
<feature type="transmembrane region" description="Helical" evidence="6">
    <location>
        <begin position="210"/>
        <end position="234"/>
    </location>
</feature>
<evidence type="ECO:0000256" key="4">
    <source>
        <dbReference type="ARBA" id="ARBA00023136"/>
    </source>
</evidence>
<keyword evidence="8" id="KW-0813">Transport</keyword>
<dbReference type="GO" id="GO:0034220">
    <property type="term" value="P:monoatomic ion transmembrane transport"/>
    <property type="evidence" value="ECO:0007669"/>
    <property type="project" value="UniProtKB-KW"/>
</dbReference>
<feature type="transmembrane region" description="Helical" evidence="6">
    <location>
        <begin position="180"/>
        <end position="203"/>
    </location>
</feature>
<feature type="transmembrane region" description="Helical" evidence="6">
    <location>
        <begin position="138"/>
        <end position="160"/>
    </location>
</feature>
<dbReference type="Pfam" id="PF00520">
    <property type="entry name" value="Ion_trans"/>
    <property type="match status" value="1"/>
</dbReference>
<keyword evidence="8" id="KW-0406">Ion transport</keyword>
<dbReference type="SUPFAM" id="SSF81324">
    <property type="entry name" value="Voltage-gated potassium channels"/>
    <property type="match status" value="1"/>
</dbReference>
<feature type="domain" description="Ion transport" evidence="7">
    <location>
        <begin position="25"/>
        <end position="244"/>
    </location>
</feature>
<dbReference type="Proteomes" id="UP001185012">
    <property type="component" value="Unassembled WGS sequence"/>
</dbReference>
<evidence type="ECO:0000256" key="5">
    <source>
        <dbReference type="SAM" id="MobiDB-lite"/>
    </source>
</evidence>
<protein>
    <submittedName>
        <fullName evidence="8">Voltage-gated sodium channel</fullName>
    </submittedName>
</protein>
<dbReference type="InterPro" id="IPR043203">
    <property type="entry name" value="VGCC_Ca_Na"/>
</dbReference>
<evidence type="ECO:0000256" key="6">
    <source>
        <dbReference type="SAM" id="Phobius"/>
    </source>
</evidence>
<dbReference type="RefSeq" id="WP_309863447.1">
    <property type="nucleotide sequence ID" value="NZ_JAVDQG010000002.1"/>
</dbReference>
<evidence type="ECO:0000256" key="1">
    <source>
        <dbReference type="ARBA" id="ARBA00004141"/>
    </source>
</evidence>
<dbReference type="EMBL" id="JAVDQG010000002">
    <property type="protein sequence ID" value="MDR6225165.1"/>
    <property type="molecule type" value="Genomic_DNA"/>
</dbReference>
<dbReference type="Gene3D" id="1.20.120.350">
    <property type="entry name" value="Voltage-gated potassium channels. Chain C"/>
    <property type="match status" value="1"/>
</dbReference>
<comment type="subcellular location">
    <subcellularLocation>
        <location evidence="1">Membrane</location>
        <topology evidence="1">Multi-pass membrane protein</topology>
    </subcellularLocation>
</comment>
<dbReference type="InterPro" id="IPR005821">
    <property type="entry name" value="Ion_trans_dom"/>
</dbReference>
<evidence type="ECO:0000256" key="2">
    <source>
        <dbReference type="ARBA" id="ARBA00022692"/>
    </source>
</evidence>
<keyword evidence="9" id="KW-1185">Reference proteome</keyword>
<proteinExistence type="predicted"/>
<organism evidence="8 9">
    <name type="scientific">Desmospora profundinema</name>
    <dbReference type="NCBI Taxonomy" id="1571184"/>
    <lineage>
        <taxon>Bacteria</taxon>
        <taxon>Bacillati</taxon>
        <taxon>Bacillota</taxon>
        <taxon>Bacilli</taxon>
        <taxon>Bacillales</taxon>
        <taxon>Thermoactinomycetaceae</taxon>
        <taxon>Desmospora</taxon>
    </lineage>
</organism>
<keyword evidence="4 6" id="KW-0472">Membrane</keyword>
<dbReference type="Gene3D" id="1.10.287.70">
    <property type="match status" value="1"/>
</dbReference>
<feature type="transmembrane region" description="Helical" evidence="6">
    <location>
        <begin position="96"/>
        <end position="117"/>
    </location>
</feature>
<accession>A0ABU1IK64</accession>
<dbReference type="PANTHER" id="PTHR10037">
    <property type="entry name" value="VOLTAGE-GATED CATION CHANNEL CALCIUM AND SODIUM"/>
    <property type="match status" value="1"/>
</dbReference>
<evidence type="ECO:0000259" key="7">
    <source>
        <dbReference type="Pfam" id="PF00520"/>
    </source>
</evidence>
<gene>
    <name evidence="8" type="ORF">JOE21_001156</name>
</gene>
<comment type="caution">
    <text evidence="8">The sequence shown here is derived from an EMBL/GenBank/DDBJ whole genome shotgun (WGS) entry which is preliminary data.</text>
</comment>
<evidence type="ECO:0000313" key="9">
    <source>
        <dbReference type="Proteomes" id="UP001185012"/>
    </source>
</evidence>
<dbReference type="InterPro" id="IPR027359">
    <property type="entry name" value="Volt_channel_dom_sf"/>
</dbReference>
<feature type="region of interest" description="Disordered" evidence="5">
    <location>
        <begin position="271"/>
        <end position="290"/>
    </location>
</feature>
<name>A0ABU1IK64_9BACL</name>
<feature type="transmembrane region" description="Helical" evidence="6">
    <location>
        <begin position="64"/>
        <end position="84"/>
    </location>
</feature>
<evidence type="ECO:0000313" key="8">
    <source>
        <dbReference type="EMBL" id="MDR6225165.1"/>
    </source>
</evidence>
<feature type="transmembrane region" description="Helical" evidence="6">
    <location>
        <begin position="27"/>
        <end position="44"/>
    </location>
</feature>
<sequence>MEPQRTSISSTPTLIDRIDRFVHHPRFTATILVLILFNAILLGLETYPSIYEPYQNLFHGADQILLWLFTLEVILKIIAARPWYRFFKDGWNVFDLLIIASGHLFADVQFVVVLRILRVLRVLRAISILPALRRLVKTLLATIPSLGNIGILLGIIFYIFSVIGTMLFRDVAPEYFGSMHLSMLSLFQIVTLESWASGIMWPIQQEKPWAWIYFVSFVLVGTFVILNLFIGVIVNKVDQVAAEEEELEKLRKEADLQREVRHLRDEIRELKTMMERPHSPPSEEEKADRG</sequence>
<dbReference type="PANTHER" id="PTHR10037:SF62">
    <property type="entry name" value="SODIUM CHANNEL PROTEIN 60E"/>
    <property type="match status" value="1"/>
</dbReference>